<sequence>MPPVLIEPIRILGHNPSEVELSLLREDLIPSPVSGNKFRKLRYNYQHFRSEGFRSMVSFGGAHSNHIDSLACLGKITDIPTVGIIRGEELASKPLNPTLAKAKESGMKLYFVSRTAYRQKEASDEIRKILLQYPGHFLIPEGGTNQLAVKGCEEILGIHTREFTHICCATGTGGTLAGLIKSSANDQQVIGFSALKGTFQTEEIVKYTDKVNFEITDQACLGGYAKMDRSLIVFMNQLKEQTNIGLDPIYTGKMMMGLMGRIRDGHFPKNSRILAVHTGGLQGIPAMNQILIKKQLPLIR</sequence>
<evidence type="ECO:0000256" key="1">
    <source>
        <dbReference type="ARBA" id="ARBA00001933"/>
    </source>
</evidence>
<name>A0A2S7KTQ0_9FLAO</name>
<dbReference type="PANTHER" id="PTHR43780">
    <property type="entry name" value="1-AMINOCYCLOPROPANE-1-CARBOXYLATE DEAMINASE-RELATED"/>
    <property type="match status" value="1"/>
</dbReference>
<evidence type="ECO:0000313" key="8">
    <source>
        <dbReference type="Proteomes" id="UP000239800"/>
    </source>
</evidence>
<dbReference type="InterPro" id="IPR027278">
    <property type="entry name" value="ACCD_DCysDesulf"/>
</dbReference>
<reference evidence="7 8" key="1">
    <citation type="submission" date="2016-11" db="EMBL/GenBank/DDBJ databases">
        <title>Trade-off between light-utilization and light-protection in marine flavobacteria.</title>
        <authorList>
            <person name="Kumagai Y."/>
        </authorList>
    </citation>
    <scope>NUCLEOTIDE SEQUENCE [LARGE SCALE GENOMIC DNA]</scope>
    <source>
        <strain evidence="7 8">NBRC 107741</strain>
    </source>
</reference>
<evidence type="ECO:0000256" key="4">
    <source>
        <dbReference type="PIRSR" id="PIRSR006278-1"/>
    </source>
</evidence>
<evidence type="ECO:0000313" key="7">
    <source>
        <dbReference type="EMBL" id="PQB06024.1"/>
    </source>
</evidence>
<feature type="active site" description="Nucleophile" evidence="4">
    <location>
        <position position="64"/>
    </location>
</feature>
<dbReference type="PIRSF" id="PIRSF006278">
    <property type="entry name" value="ACCD_DCysDesulf"/>
    <property type="match status" value="1"/>
</dbReference>
<dbReference type="Gene3D" id="3.40.50.1100">
    <property type="match status" value="2"/>
</dbReference>
<comment type="cofactor">
    <cofactor evidence="1">
        <name>pyridoxal 5'-phosphate</name>
        <dbReference type="ChEBI" id="CHEBI:597326"/>
    </cofactor>
</comment>
<dbReference type="Pfam" id="PF00291">
    <property type="entry name" value="PALP"/>
    <property type="match status" value="1"/>
</dbReference>
<organism evidence="7 8">
    <name type="scientific">Aureitalea marina</name>
    <dbReference type="NCBI Taxonomy" id="930804"/>
    <lineage>
        <taxon>Bacteria</taxon>
        <taxon>Pseudomonadati</taxon>
        <taxon>Bacteroidota</taxon>
        <taxon>Flavobacteriia</taxon>
        <taxon>Flavobacteriales</taxon>
        <taxon>Flavobacteriaceae</taxon>
        <taxon>Aureitalea</taxon>
    </lineage>
</organism>
<dbReference type="AlphaFoldDB" id="A0A2S7KTQ0"/>
<evidence type="ECO:0000259" key="6">
    <source>
        <dbReference type="Pfam" id="PF00291"/>
    </source>
</evidence>
<comment type="similarity">
    <text evidence="2">Belongs to the ACC deaminase/D-cysteine desulfhydrase family.</text>
</comment>
<dbReference type="PANTHER" id="PTHR43780:SF2">
    <property type="entry name" value="1-AMINOCYCLOPROPANE-1-CARBOXYLATE DEAMINASE-RELATED"/>
    <property type="match status" value="1"/>
</dbReference>
<keyword evidence="3 5" id="KW-0663">Pyridoxal phosphate</keyword>
<gene>
    <name evidence="7" type="ORF">BST85_09030</name>
</gene>
<feature type="modified residue" description="N6-(pyridoxal phosphate)lysine" evidence="5">
    <location>
        <position position="37"/>
    </location>
</feature>
<feature type="domain" description="Tryptophan synthase beta chain-like PALP" evidence="6">
    <location>
        <begin position="20"/>
        <end position="279"/>
    </location>
</feature>
<dbReference type="SUPFAM" id="SSF53686">
    <property type="entry name" value="Tryptophan synthase beta subunit-like PLP-dependent enzymes"/>
    <property type="match status" value="1"/>
</dbReference>
<dbReference type="InterPro" id="IPR001926">
    <property type="entry name" value="TrpB-like_PALP"/>
</dbReference>
<dbReference type="Proteomes" id="UP000239800">
    <property type="component" value="Unassembled WGS sequence"/>
</dbReference>
<evidence type="ECO:0000256" key="5">
    <source>
        <dbReference type="PIRSR" id="PIRSR006278-2"/>
    </source>
</evidence>
<evidence type="ECO:0000256" key="2">
    <source>
        <dbReference type="ARBA" id="ARBA00008639"/>
    </source>
</evidence>
<comment type="caution">
    <text evidence="7">The sequence shown here is derived from an EMBL/GenBank/DDBJ whole genome shotgun (WGS) entry which is preliminary data.</text>
</comment>
<proteinExistence type="inferred from homology"/>
<accession>A0A2S7KTQ0</accession>
<dbReference type="EMBL" id="MQUB01000001">
    <property type="protein sequence ID" value="PQB06024.1"/>
    <property type="molecule type" value="Genomic_DNA"/>
</dbReference>
<keyword evidence="8" id="KW-1185">Reference proteome</keyword>
<protein>
    <submittedName>
        <fullName evidence="7">1-aminocyclopropane-1-carboxylate deaminase</fullName>
    </submittedName>
</protein>
<dbReference type="GO" id="GO:0019148">
    <property type="term" value="F:D-cysteine desulfhydrase activity"/>
    <property type="evidence" value="ECO:0007669"/>
    <property type="project" value="TreeGrafter"/>
</dbReference>
<evidence type="ECO:0000256" key="3">
    <source>
        <dbReference type="ARBA" id="ARBA00022898"/>
    </source>
</evidence>
<dbReference type="InterPro" id="IPR036052">
    <property type="entry name" value="TrpB-like_PALP_sf"/>
</dbReference>